<dbReference type="RefSeq" id="XP_003291636.1">
    <property type="nucleotide sequence ID" value="XM_003291588.1"/>
</dbReference>
<feature type="transmembrane region" description="Helical" evidence="1">
    <location>
        <begin position="12"/>
        <end position="31"/>
    </location>
</feature>
<reference evidence="3" key="1">
    <citation type="journal article" date="2011" name="Genome Biol.">
        <title>Comparative genomics of the social amoebae Dictyostelium discoideum and Dictyostelium purpureum.</title>
        <authorList>
            <consortium name="US DOE Joint Genome Institute (JGI-PGF)"/>
            <person name="Sucgang R."/>
            <person name="Kuo A."/>
            <person name="Tian X."/>
            <person name="Salerno W."/>
            <person name="Parikh A."/>
            <person name="Feasley C.L."/>
            <person name="Dalin E."/>
            <person name="Tu H."/>
            <person name="Huang E."/>
            <person name="Barry K."/>
            <person name="Lindquist E."/>
            <person name="Shapiro H."/>
            <person name="Bruce D."/>
            <person name="Schmutz J."/>
            <person name="Salamov A."/>
            <person name="Fey P."/>
            <person name="Gaudet P."/>
            <person name="Anjard C."/>
            <person name="Babu M.M."/>
            <person name="Basu S."/>
            <person name="Bushmanova Y."/>
            <person name="van der Wel H."/>
            <person name="Katoh-Kurasawa M."/>
            <person name="Dinh C."/>
            <person name="Coutinho P.M."/>
            <person name="Saito T."/>
            <person name="Elias M."/>
            <person name="Schaap P."/>
            <person name="Kay R.R."/>
            <person name="Henrissat B."/>
            <person name="Eichinger L."/>
            <person name="Rivero F."/>
            <person name="Putnam N.H."/>
            <person name="West C.M."/>
            <person name="Loomis W.F."/>
            <person name="Chisholm R.L."/>
            <person name="Shaulsky G."/>
            <person name="Strassmann J.E."/>
            <person name="Queller D.C."/>
            <person name="Kuspa A."/>
            <person name="Grigoriev I.V."/>
        </authorList>
    </citation>
    <scope>NUCLEOTIDE SEQUENCE [LARGE SCALE GENOMIC DNA]</scope>
    <source>
        <strain evidence="3">QSDP1</strain>
    </source>
</reference>
<gene>
    <name evidence="2" type="ORF">DICPUDRAFT_156259</name>
</gene>
<dbReference type="GeneID" id="10507816"/>
<proteinExistence type="predicted"/>
<dbReference type="VEuPathDB" id="AmoebaDB:DICPUDRAFT_156259"/>
<evidence type="ECO:0000313" key="2">
    <source>
        <dbReference type="EMBL" id="EGC31835.1"/>
    </source>
</evidence>
<accession>F0ZW46</accession>
<organism evidence="2 3">
    <name type="scientific">Dictyostelium purpureum</name>
    <name type="common">Slime mold</name>
    <dbReference type="NCBI Taxonomy" id="5786"/>
    <lineage>
        <taxon>Eukaryota</taxon>
        <taxon>Amoebozoa</taxon>
        <taxon>Evosea</taxon>
        <taxon>Eumycetozoa</taxon>
        <taxon>Dictyostelia</taxon>
        <taxon>Dictyosteliales</taxon>
        <taxon>Dictyosteliaceae</taxon>
        <taxon>Dictyostelium</taxon>
    </lineage>
</organism>
<feature type="transmembrane region" description="Helical" evidence="1">
    <location>
        <begin position="74"/>
        <end position="93"/>
    </location>
</feature>
<dbReference type="AlphaFoldDB" id="F0ZW46"/>
<protein>
    <submittedName>
        <fullName evidence="2">Uncharacterized protein</fullName>
    </submittedName>
</protein>
<name>F0ZW46_DICPU</name>
<evidence type="ECO:0000256" key="1">
    <source>
        <dbReference type="SAM" id="Phobius"/>
    </source>
</evidence>
<keyword evidence="1" id="KW-0812">Transmembrane</keyword>
<dbReference type="KEGG" id="dpp:DICPUDRAFT_156259"/>
<sequence>MNINILVKTSLFFSILSLLSIISINIPLYVYHDYRGGYDYKKMKFYFEYFTEYNSIKSYPSFEAIDNLLMACRIVLYISVLFNSITIILQLFLDHFNRKVTVSITVFSGCKTLAWMATLAILFYASSYIAVDNEYWESTPNSKVYGGYYENNQKIVAWGPGAGGGLIIFSVIISILQLSIDVFICVQFFKKNQKQTSATKTL</sequence>
<dbReference type="InParanoid" id="F0ZW46"/>
<dbReference type="EMBL" id="GL871227">
    <property type="protein sequence ID" value="EGC31835.1"/>
    <property type="molecule type" value="Genomic_DNA"/>
</dbReference>
<evidence type="ECO:0000313" key="3">
    <source>
        <dbReference type="Proteomes" id="UP000001064"/>
    </source>
</evidence>
<keyword evidence="1" id="KW-0472">Membrane</keyword>
<keyword evidence="1" id="KW-1133">Transmembrane helix</keyword>
<dbReference type="Proteomes" id="UP000001064">
    <property type="component" value="Unassembled WGS sequence"/>
</dbReference>
<keyword evidence="3" id="KW-1185">Reference proteome</keyword>
<feature type="transmembrane region" description="Helical" evidence="1">
    <location>
        <begin position="166"/>
        <end position="189"/>
    </location>
</feature>